<dbReference type="Proteomes" id="UP001163046">
    <property type="component" value="Unassembled WGS sequence"/>
</dbReference>
<name>A0A9X0CX73_9CNID</name>
<comment type="caution">
    <text evidence="1">The sequence shown here is derived from an EMBL/GenBank/DDBJ whole genome shotgun (WGS) entry which is preliminary data.</text>
</comment>
<evidence type="ECO:0000313" key="2">
    <source>
        <dbReference type="Proteomes" id="UP001163046"/>
    </source>
</evidence>
<dbReference type="OrthoDB" id="5981964at2759"/>
<organism evidence="1 2">
    <name type="scientific">Desmophyllum pertusum</name>
    <dbReference type="NCBI Taxonomy" id="174260"/>
    <lineage>
        <taxon>Eukaryota</taxon>
        <taxon>Metazoa</taxon>
        <taxon>Cnidaria</taxon>
        <taxon>Anthozoa</taxon>
        <taxon>Hexacorallia</taxon>
        <taxon>Scleractinia</taxon>
        <taxon>Caryophylliina</taxon>
        <taxon>Caryophylliidae</taxon>
        <taxon>Desmophyllum</taxon>
    </lineage>
</organism>
<keyword evidence="2" id="KW-1185">Reference proteome</keyword>
<dbReference type="EMBL" id="MU826375">
    <property type="protein sequence ID" value="KAJ7377683.1"/>
    <property type="molecule type" value="Genomic_DNA"/>
</dbReference>
<dbReference type="AlphaFoldDB" id="A0A9X0CX73"/>
<protein>
    <submittedName>
        <fullName evidence="1">Uncharacterized protein</fullName>
    </submittedName>
</protein>
<accession>A0A9X0CX73</accession>
<gene>
    <name evidence="1" type="ORF">OS493_027762</name>
</gene>
<reference evidence="1" key="1">
    <citation type="submission" date="2023-01" db="EMBL/GenBank/DDBJ databases">
        <title>Genome assembly of the deep-sea coral Lophelia pertusa.</title>
        <authorList>
            <person name="Herrera S."/>
            <person name="Cordes E."/>
        </authorList>
    </citation>
    <scope>NUCLEOTIDE SEQUENCE</scope>
    <source>
        <strain evidence="1">USNM1676648</strain>
        <tissue evidence="1">Polyp</tissue>
    </source>
</reference>
<proteinExistence type="predicted"/>
<evidence type="ECO:0000313" key="1">
    <source>
        <dbReference type="EMBL" id="KAJ7377683.1"/>
    </source>
</evidence>
<sequence length="91" mass="9786">MIDGFISSGLTETQYRGFMEAASLGSVEHTYLDTVINKLGYSASVAEVYDESLAQGSAEYIAQDGDVIITDARHDCGRSAQHTTVSAISYK</sequence>